<dbReference type="SUPFAM" id="SSF46785">
    <property type="entry name" value="Winged helix' DNA-binding domain"/>
    <property type="match status" value="1"/>
</dbReference>
<dbReference type="Gene3D" id="1.10.10.10">
    <property type="entry name" value="Winged helix-like DNA-binding domain superfamily/Winged helix DNA-binding domain"/>
    <property type="match status" value="1"/>
</dbReference>
<sequence length="112" mass="12440">MNAMTSALDDTLLALADPTRRRIFEVLFAGETPTADIAATLGVEHGVLERHMAVLEAAELIARRREGGRELVAADPAPLEIAAEWINTNRELWMMRSQMQEFSPDDESPGRH</sequence>
<gene>
    <name evidence="2" type="ORF">ATB98_16815</name>
</gene>
<comment type="caution">
    <text evidence="2">The sequence shown here is derived from an EMBL/GenBank/DDBJ whole genome shotgun (WGS) entry which is preliminary data.</text>
</comment>
<dbReference type="STRING" id="36856.ATB98_16815"/>
<protein>
    <submittedName>
        <fullName evidence="2">Transcriptional regulator</fullName>
    </submittedName>
</protein>
<dbReference type="Pfam" id="PF12840">
    <property type="entry name" value="HTH_20"/>
    <property type="match status" value="1"/>
</dbReference>
<feature type="domain" description="HTH arsR-type" evidence="1">
    <location>
        <begin position="1"/>
        <end position="93"/>
    </location>
</feature>
<dbReference type="OrthoDB" id="8420090at2"/>
<evidence type="ECO:0000313" key="2">
    <source>
        <dbReference type="EMBL" id="OAP44547.1"/>
    </source>
</evidence>
<organism evidence="2 3">
    <name type="scientific">Sinorhizobium saheli</name>
    <dbReference type="NCBI Taxonomy" id="36856"/>
    <lineage>
        <taxon>Bacteria</taxon>
        <taxon>Pseudomonadati</taxon>
        <taxon>Pseudomonadota</taxon>
        <taxon>Alphaproteobacteria</taxon>
        <taxon>Hyphomicrobiales</taxon>
        <taxon>Rhizobiaceae</taxon>
        <taxon>Sinorhizobium/Ensifer group</taxon>
        <taxon>Sinorhizobium</taxon>
    </lineage>
</organism>
<dbReference type="GO" id="GO:0003700">
    <property type="term" value="F:DNA-binding transcription factor activity"/>
    <property type="evidence" value="ECO:0007669"/>
    <property type="project" value="InterPro"/>
</dbReference>
<dbReference type="PANTHER" id="PTHR38600">
    <property type="entry name" value="TRANSCRIPTIONAL REGULATORY PROTEIN"/>
    <property type="match status" value="1"/>
</dbReference>
<dbReference type="InterPro" id="IPR001845">
    <property type="entry name" value="HTH_ArsR_DNA-bd_dom"/>
</dbReference>
<dbReference type="PANTHER" id="PTHR38600:SF2">
    <property type="entry name" value="SLL0088 PROTEIN"/>
    <property type="match status" value="1"/>
</dbReference>
<dbReference type="Proteomes" id="UP000078507">
    <property type="component" value="Unassembled WGS sequence"/>
</dbReference>
<evidence type="ECO:0000259" key="1">
    <source>
        <dbReference type="PROSITE" id="PS50987"/>
    </source>
</evidence>
<keyword evidence="3" id="KW-1185">Reference proteome</keyword>
<evidence type="ECO:0000313" key="3">
    <source>
        <dbReference type="Proteomes" id="UP000078507"/>
    </source>
</evidence>
<dbReference type="CDD" id="cd00090">
    <property type="entry name" value="HTH_ARSR"/>
    <property type="match status" value="1"/>
</dbReference>
<dbReference type="SMART" id="SM00418">
    <property type="entry name" value="HTH_ARSR"/>
    <property type="match status" value="1"/>
</dbReference>
<name>A0A178YAR7_SINSA</name>
<dbReference type="PROSITE" id="PS50987">
    <property type="entry name" value="HTH_ARSR_2"/>
    <property type="match status" value="1"/>
</dbReference>
<dbReference type="RefSeq" id="WP_066874412.1">
    <property type="nucleotide sequence ID" value="NZ_LNQB01000073.1"/>
</dbReference>
<dbReference type="InterPro" id="IPR011991">
    <property type="entry name" value="ArsR-like_HTH"/>
</dbReference>
<dbReference type="AlphaFoldDB" id="A0A178YAR7"/>
<accession>A0A178YAR7</accession>
<dbReference type="InterPro" id="IPR036390">
    <property type="entry name" value="WH_DNA-bd_sf"/>
</dbReference>
<dbReference type="EMBL" id="LNQB01000073">
    <property type="protein sequence ID" value="OAP44547.1"/>
    <property type="molecule type" value="Genomic_DNA"/>
</dbReference>
<dbReference type="InterPro" id="IPR036388">
    <property type="entry name" value="WH-like_DNA-bd_sf"/>
</dbReference>
<reference evidence="2 3" key="1">
    <citation type="submission" date="2015-11" db="EMBL/GenBank/DDBJ databases">
        <title>Ensifer anhuiense sp. nov., an effective nitrogen fixation bacterium with Glycine soja.</title>
        <authorList>
            <person name="Yan H."/>
            <person name="Chen W."/>
        </authorList>
    </citation>
    <scope>NUCLEOTIDE SEQUENCE [LARGE SCALE GENOMIC DNA]</scope>
    <source>
        <strain evidence="2 3">LMG 7837</strain>
    </source>
</reference>
<proteinExistence type="predicted"/>